<evidence type="ECO:0000256" key="2">
    <source>
        <dbReference type="SAM" id="SignalP"/>
    </source>
</evidence>
<gene>
    <name evidence="3" type="ORF">PRK78_001858</name>
</gene>
<dbReference type="AlphaFoldDB" id="A0AAF0DDI0"/>
<feature type="chain" id="PRO_5042191343" evidence="2">
    <location>
        <begin position="20"/>
        <end position="198"/>
    </location>
</feature>
<keyword evidence="4" id="KW-1185">Reference proteome</keyword>
<evidence type="ECO:0000313" key="4">
    <source>
        <dbReference type="Proteomes" id="UP001219355"/>
    </source>
</evidence>
<feature type="signal peptide" evidence="2">
    <location>
        <begin position="1"/>
        <end position="19"/>
    </location>
</feature>
<protein>
    <submittedName>
        <fullName evidence="3">Uncharacterized protein</fullName>
    </submittedName>
</protein>
<dbReference type="EMBL" id="CP120627">
    <property type="protein sequence ID" value="WEW56415.1"/>
    <property type="molecule type" value="Genomic_DNA"/>
</dbReference>
<name>A0AAF0DDI0_9EURO</name>
<keyword evidence="2" id="KW-0732">Signal</keyword>
<accession>A0AAF0DDI0</accession>
<organism evidence="3 4">
    <name type="scientific">Emydomyces testavorans</name>
    <dbReference type="NCBI Taxonomy" id="2070801"/>
    <lineage>
        <taxon>Eukaryota</taxon>
        <taxon>Fungi</taxon>
        <taxon>Dikarya</taxon>
        <taxon>Ascomycota</taxon>
        <taxon>Pezizomycotina</taxon>
        <taxon>Eurotiomycetes</taxon>
        <taxon>Eurotiomycetidae</taxon>
        <taxon>Onygenales</taxon>
        <taxon>Nannizziopsiaceae</taxon>
        <taxon>Emydomyces</taxon>
    </lineage>
</organism>
<evidence type="ECO:0000313" key="3">
    <source>
        <dbReference type="EMBL" id="WEW56415.1"/>
    </source>
</evidence>
<feature type="region of interest" description="Disordered" evidence="1">
    <location>
        <begin position="29"/>
        <end position="50"/>
    </location>
</feature>
<reference evidence="3" key="1">
    <citation type="submission" date="2023-03" db="EMBL/GenBank/DDBJ databases">
        <title>Emydomyces testavorans Genome Sequence.</title>
        <authorList>
            <person name="Hoyer L."/>
        </authorList>
    </citation>
    <scope>NUCLEOTIDE SEQUENCE</scope>
    <source>
        <strain evidence="3">16-2883</strain>
    </source>
</reference>
<proteinExistence type="predicted"/>
<dbReference type="Proteomes" id="UP001219355">
    <property type="component" value="Chromosome 1"/>
</dbReference>
<evidence type="ECO:0000256" key="1">
    <source>
        <dbReference type="SAM" id="MobiDB-lite"/>
    </source>
</evidence>
<feature type="compositionally biased region" description="Pro residues" evidence="1">
    <location>
        <begin position="35"/>
        <end position="47"/>
    </location>
</feature>
<sequence length="198" mass="21350">MKVSTIGVAFLGLVSQSLAIHSAEAHSAPLQARRPGPPITGPLPQPPKKSFLSARAANQTSGSEASFGYHNCYDNNWSIKTNKTSDGLFSLQAWYTSFCTHHGSNVTLAPLTAVSWPARMESTNGSEFWIDLTYHNKHFLKEQKLYQSTCTNLFAGLLFTCLGEKSGGSWDAFKGGSVMSEDGGSSVTIECYSASCPK</sequence>